<gene>
    <name evidence="3" type="ordered locus">TON_1684</name>
</gene>
<dbReference type="KEGG" id="ton:TON_1684"/>
<sequence>MAESGEVILRTPTNVKGREKPAGLAGRMMPTEKAEEILIALWLIVLFAFLLLRWEMVYLTLPILWLLFIAVFFFKPSLNVEIERIIPHNRFLEGTEVEIQLRIKSRERIPSLKLVENIPEGLELVEGSKEYVISLKKGEERILRYRVRVKRGIHEFNWVGLSYRDPFGFFKVDKKIELYTEIVGVPIIEDVPTPYSTRGTKITVGPLPSPRVGEGVEFHAIREYQPGDPLKIINWKATARTGRIMANEYESERKVDVVFIVDSSYTGELVFDYLVRAAASLMLDALNNGTSFGLLLAEEVPLWVRIDYGKRHFFKCVDFLSTAKPDKNNLIAYQVEHLIKSRFPARAQLLYFSPLLAEESREALKTMARYGYNVVVISPNPYTALEPKSREEELALKLLSLQRKAMLRKMAAYGIIIDWDVRKPLKSAIAEVISL</sequence>
<dbReference type="Proteomes" id="UP000002727">
    <property type="component" value="Chromosome"/>
</dbReference>
<protein>
    <submittedName>
        <fullName evidence="3">Conserved hypothetical membrane protein</fullName>
    </submittedName>
</protein>
<dbReference type="EMBL" id="CP000855">
    <property type="protein sequence ID" value="ACJ17174.1"/>
    <property type="molecule type" value="Genomic_DNA"/>
</dbReference>
<name>B6YUI9_THEON</name>
<evidence type="ECO:0000313" key="4">
    <source>
        <dbReference type="Proteomes" id="UP000002727"/>
    </source>
</evidence>
<dbReference type="Pfam" id="PF01882">
    <property type="entry name" value="DUF58"/>
    <property type="match status" value="1"/>
</dbReference>
<proteinExistence type="predicted"/>
<keyword evidence="4" id="KW-1185">Reference proteome</keyword>
<dbReference type="STRING" id="523850.TON_1684"/>
<evidence type="ECO:0000256" key="1">
    <source>
        <dbReference type="SAM" id="Phobius"/>
    </source>
</evidence>
<keyword evidence="1" id="KW-0472">Membrane</keyword>
<feature type="transmembrane region" description="Helical" evidence="1">
    <location>
        <begin position="57"/>
        <end position="74"/>
    </location>
</feature>
<dbReference type="AlphaFoldDB" id="B6YUI9"/>
<accession>B6YUI9</accession>
<organism evidence="3 4">
    <name type="scientific">Thermococcus onnurineus (strain NA1)</name>
    <dbReference type="NCBI Taxonomy" id="523850"/>
    <lineage>
        <taxon>Archaea</taxon>
        <taxon>Methanobacteriati</taxon>
        <taxon>Methanobacteriota</taxon>
        <taxon>Thermococci</taxon>
        <taxon>Thermococcales</taxon>
        <taxon>Thermococcaceae</taxon>
        <taxon>Thermococcus</taxon>
    </lineage>
</organism>
<feature type="domain" description="DUF58" evidence="2">
    <location>
        <begin position="221"/>
        <end position="369"/>
    </location>
</feature>
<dbReference type="eggNOG" id="arCOG02742">
    <property type="taxonomic scope" value="Archaea"/>
</dbReference>
<dbReference type="PANTHER" id="PTHR33608">
    <property type="entry name" value="BLL2464 PROTEIN"/>
    <property type="match status" value="1"/>
</dbReference>
<reference evidence="3 4" key="1">
    <citation type="journal article" date="2008" name="J. Bacteriol.">
        <title>The complete genome sequence of Thermococcus onnurineus NA1 reveals a mixed heterotrophic and carboxydotrophic metabolism.</title>
        <authorList>
            <person name="Lee H.S."/>
            <person name="Kang S.G."/>
            <person name="Bae S.S."/>
            <person name="Lim J.K."/>
            <person name="Cho Y."/>
            <person name="Kim Y.J."/>
            <person name="Jeon J.H."/>
            <person name="Cha S.S."/>
            <person name="Kwon K.K."/>
            <person name="Kim H.T."/>
            <person name="Park C.J."/>
            <person name="Lee H.W."/>
            <person name="Kim S.I."/>
            <person name="Chun J."/>
            <person name="Colwell R.R."/>
            <person name="Kim S.J."/>
            <person name="Lee J.H."/>
        </authorList>
    </citation>
    <scope>NUCLEOTIDE SEQUENCE [LARGE SCALE GENOMIC DNA]</scope>
    <source>
        <strain evidence="3 4">NA1</strain>
    </source>
</reference>
<dbReference type="PATRIC" id="fig|523850.10.peg.1697"/>
<keyword evidence="1" id="KW-0812">Transmembrane</keyword>
<evidence type="ECO:0000259" key="2">
    <source>
        <dbReference type="Pfam" id="PF01882"/>
    </source>
</evidence>
<dbReference type="PANTHER" id="PTHR33608:SF6">
    <property type="entry name" value="BLL2464 PROTEIN"/>
    <property type="match status" value="1"/>
</dbReference>
<keyword evidence="1" id="KW-1133">Transmembrane helix</keyword>
<feature type="transmembrane region" description="Helical" evidence="1">
    <location>
        <begin position="34"/>
        <end position="51"/>
    </location>
</feature>
<dbReference type="HOGENOM" id="CLU_052321_2_0_2"/>
<dbReference type="InterPro" id="IPR002881">
    <property type="entry name" value="DUF58"/>
</dbReference>
<evidence type="ECO:0000313" key="3">
    <source>
        <dbReference type="EMBL" id="ACJ17174.1"/>
    </source>
</evidence>